<name>A0A4V5MZP1_9ACTN</name>
<keyword evidence="1" id="KW-0479">Metal-binding</keyword>
<dbReference type="Pfam" id="PF00834">
    <property type="entry name" value="Ribul_P_3_epim"/>
    <property type="match status" value="1"/>
</dbReference>
<evidence type="ECO:0000256" key="1">
    <source>
        <dbReference type="ARBA" id="ARBA00022723"/>
    </source>
</evidence>
<dbReference type="OrthoDB" id="4461040at2"/>
<dbReference type="InterPro" id="IPR000056">
    <property type="entry name" value="Ribul_P_3_epim-like"/>
</dbReference>
<dbReference type="Proteomes" id="UP000305778">
    <property type="component" value="Unassembled WGS sequence"/>
</dbReference>
<comment type="caution">
    <text evidence="4">The sequence shown here is derived from an EMBL/GenBank/DDBJ whole genome shotgun (WGS) entry which is preliminary data.</text>
</comment>
<dbReference type="GO" id="GO:0016857">
    <property type="term" value="F:racemase and epimerase activity, acting on carbohydrates and derivatives"/>
    <property type="evidence" value="ECO:0007669"/>
    <property type="project" value="InterPro"/>
</dbReference>
<proteinExistence type="predicted"/>
<keyword evidence="2" id="KW-0413">Isomerase</keyword>
<evidence type="ECO:0000313" key="5">
    <source>
        <dbReference type="Proteomes" id="UP000305778"/>
    </source>
</evidence>
<dbReference type="SUPFAM" id="SSF51366">
    <property type="entry name" value="Ribulose-phoshate binding barrel"/>
    <property type="match status" value="1"/>
</dbReference>
<dbReference type="GO" id="GO:0005975">
    <property type="term" value="P:carbohydrate metabolic process"/>
    <property type="evidence" value="ECO:0007669"/>
    <property type="project" value="InterPro"/>
</dbReference>
<dbReference type="Gene3D" id="3.20.20.70">
    <property type="entry name" value="Aldolase class I"/>
    <property type="match status" value="1"/>
</dbReference>
<keyword evidence="5" id="KW-1185">Reference proteome</keyword>
<protein>
    <recommendedName>
        <fullName evidence="6">Ribulose-phosphate 3-epimerase</fullName>
    </recommendedName>
</protein>
<sequence>MRYPTLNPAILAEIARHPGATLAGSIYAVAEADRLATAEHLVHASLWIHADVIMDDLTHWGVDLSLVRTLSERGIGPLDVHVIAPELDGLISEICAQKVNRITFPFESCPDLDAVADIARRIRSSGAAAWLAVAPGTDFAEVRPCFETIDGLLVMLIEPGSTGAADPALAARAGQTGPGLPSGVDGGVDAANLGACLSAGASYVVSGRALLSSSSSAAAGSPGSASSTPTGRTPKGR</sequence>
<dbReference type="GO" id="GO:0046872">
    <property type="term" value="F:metal ion binding"/>
    <property type="evidence" value="ECO:0007669"/>
    <property type="project" value="UniProtKB-KW"/>
</dbReference>
<evidence type="ECO:0008006" key="6">
    <source>
        <dbReference type="Google" id="ProtNLM"/>
    </source>
</evidence>
<dbReference type="InterPro" id="IPR013785">
    <property type="entry name" value="Aldolase_TIM"/>
</dbReference>
<evidence type="ECO:0000256" key="3">
    <source>
        <dbReference type="SAM" id="MobiDB-lite"/>
    </source>
</evidence>
<evidence type="ECO:0000313" key="4">
    <source>
        <dbReference type="EMBL" id="TKA08899.1"/>
    </source>
</evidence>
<dbReference type="InterPro" id="IPR011060">
    <property type="entry name" value="RibuloseP-bd_barrel"/>
</dbReference>
<dbReference type="RefSeq" id="WP_136726227.1">
    <property type="nucleotide sequence ID" value="NZ_SUMC01000026.1"/>
</dbReference>
<gene>
    <name evidence="4" type="ORF">FCI23_25270</name>
</gene>
<dbReference type="AlphaFoldDB" id="A0A4V5MZP1"/>
<accession>A0A4V5MZP1</accession>
<dbReference type="PANTHER" id="PTHR11749">
    <property type="entry name" value="RIBULOSE-5-PHOSPHATE-3-EPIMERASE"/>
    <property type="match status" value="1"/>
</dbReference>
<reference evidence="4 5" key="1">
    <citation type="submission" date="2019-04" db="EMBL/GenBank/DDBJ databases">
        <title>Streptomyces oryziradicis sp. nov., a novel actinomycete isolated from rhizosphere soil of rice (Oryza sativa L.).</title>
        <authorList>
            <person name="Li C."/>
        </authorList>
    </citation>
    <scope>NUCLEOTIDE SEQUENCE [LARGE SCALE GENOMIC DNA]</scope>
    <source>
        <strain evidence="4 5">NEAU-C40</strain>
    </source>
</reference>
<organism evidence="4 5">
    <name type="scientific">Actinacidiphila oryziradicis</name>
    <dbReference type="NCBI Taxonomy" id="2571141"/>
    <lineage>
        <taxon>Bacteria</taxon>
        <taxon>Bacillati</taxon>
        <taxon>Actinomycetota</taxon>
        <taxon>Actinomycetes</taxon>
        <taxon>Kitasatosporales</taxon>
        <taxon>Streptomycetaceae</taxon>
        <taxon>Actinacidiphila</taxon>
    </lineage>
</organism>
<feature type="region of interest" description="Disordered" evidence="3">
    <location>
        <begin position="214"/>
        <end position="237"/>
    </location>
</feature>
<dbReference type="EMBL" id="SUMC01000026">
    <property type="protein sequence ID" value="TKA08899.1"/>
    <property type="molecule type" value="Genomic_DNA"/>
</dbReference>
<evidence type="ECO:0000256" key="2">
    <source>
        <dbReference type="ARBA" id="ARBA00023235"/>
    </source>
</evidence>